<proteinExistence type="predicted"/>
<comment type="caution">
    <text evidence="1">The sequence shown here is derived from an EMBL/GenBank/DDBJ whole genome shotgun (WGS) entry which is preliminary data.</text>
</comment>
<evidence type="ECO:0000313" key="1">
    <source>
        <dbReference type="EMBL" id="OGM98661.1"/>
    </source>
</evidence>
<evidence type="ECO:0000313" key="2">
    <source>
        <dbReference type="Proteomes" id="UP000176893"/>
    </source>
</evidence>
<sequence length="174" mass="20535">MLYTLFYKEKKVKMSKLDLIIVGNIVIYPALAKFLKRSHYYMKYDQEEERITFSVNDGDGGRCLFEVRNASHENALKLAKELGLKSLDRDPEHACFWSKYYEVLHLFHDGSEEAEWLRIEIFKLGIACRVRKTSRIWALHMGQYSYGPTMWTAAQALEEIKRYNHEEPTLDVVF</sequence>
<gene>
    <name evidence="1" type="ORF">A2649_00670</name>
</gene>
<protein>
    <submittedName>
        <fullName evidence="1">Uncharacterized protein</fullName>
    </submittedName>
</protein>
<dbReference type="EMBL" id="MGJB01000011">
    <property type="protein sequence ID" value="OGM98661.1"/>
    <property type="molecule type" value="Genomic_DNA"/>
</dbReference>
<dbReference type="STRING" id="1802661.A2649_00670"/>
<accession>A0A1F8ECN2</accession>
<dbReference type="AlphaFoldDB" id="A0A1F8ECN2"/>
<organism evidence="1 2">
    <name type="scientific">Candidatus Yanofskybacteria bacterium RIFCSPHIGHO2_01_FULL_41_26</name>
    <dbReference type="NCBI Taxonomy" id="1802661"/>
    <lineage>
        <taxon>Bacteria</taxon>
        <taxon>Candidatus Yanofskyibacteriota</taxon>
    </lineage>
</organism>
<name>A0A1F8ECN2_9BACT</name>
<dbReference type="Proteomes" id="UP000176893">
    <property type="component" value="Unassembled WGS sequence"/>
</dbReference>
<reference evidence="1 2" key="1">
    <citation type="journal article" date="2016" name="Nat. Commun.">
        <title>Thousands of microbial genomes shed light on interconnected biogeochemical processes in an aquifer system.</title>
        <authorList>
            <person name="Anantharaman K."/>
            <person name="Brown C.T."/>
            <person name="Hug L.A."/>
            <person name="Sharon I."/>
            <person name="Castelle C.J."/>
            <person name="Probst A.J."/>
            <person name="Thomas B.C."/>
            <person name="Singh A."/>
            <person name="Wilkins M.J."/>
            <person name="Karaoz U."/>
            <person name="Brodie E.L."/>
            <person name="Williams K.H."/>
            <person name="Hubbard S.S."/>
            <person name="Banfield J.F."/>
        </authorList>
    </citation>
    <scope>NUCLEOTIDE SEQUENCE [LARGE SCALE GENOMIC DNA]</scope>
</reference>